<dbReference type="AlphaFoldDB" id="T1FAV1"/>
<dbReference type="InParanoid" id="T1FAV1"/>
<evidence type="ECO:0000313" key="4">
    <source>
        <dbReference type="EnsemblMetazoa" id="HelroP176740"/>
    </source>
</evidence>
<dbReference type="CTD" id="20205950"/>
<evidence type="ECO:0000256" key="1">
    <source>
        <dbReference type="SAM" id="Coils"/>
    </source>
</evidence>
<dbReference type="GO" id="GO:0034451">
    <property type="term" value="C:centriolar satellite"/>
    <property type="evidence" value="ECO:0000318"/>
    <property type="project" value="GO_Central"/>
</dbReference>
<dbReference type="RefSeq" id="XP_009022337.1">
    <property type="nucleotide sequence ID" value="XM_009024089.1"/>
</dbReference>
<evidence type="ECO:0000313" key="3">
    <source>
        <dbReference type="EMBL" id="ESN99572.1"/>
    </source>
</evidence>
<keyword evidence="1" id="KW-0175">Coiled coil</keyword>
<protein>
    <recommendedName>
        <fullName evidence="6">Coiled-coil domain-containing protein 13</fullName>
    </recommendedName>
</protein>
<dbReference type="GeneID" id="20205950"/>
<dbReference type="STRING" id="6412.T1FAV1"/>
<dbReference type="EMBL" id="KB097106">
    <property type="protein sequence ID" value="ESN99572.1"/>
    <property type="molecule type" value="Genomic_DNA"/>
</dbReference>
<organism evidence="4 5">
    <name type="scientific">Helobdella robusta</name>
    <name type="common">Californian leech</name>
    <dbReference type="NCBI Taxonomy" id="6412"/>
    <lineage>
        <taxon>Eukaryota</taxon>
        <taxon>Metazoa</taxon>
        <taxon>Spiralia</taxon>
        <taxon>Lophotrochozoa</taxon>
        <taxon>Annelida</taxon>
        <taxon>Clitellata</taxon>
        <taxon>Hirudinea</taxon>
        <taxon>Rhynchobdellida</taxon>
        <taxon>Glossiphoniidae</taxon>
        <taxon>Helobdella</taxon>
    </lineage>
</organism>
<feature type="compositionally biased region" description="Low complexity" evidence="2">
    <location>
        <begin position="104"/>
        <end position="117"/>
    </location>
</feature>
<dbReference type="OMA" id="YESKNAY"/>
<dbReference type="PANTHER" id="PTHR31935">
    <property type="entry name" value="COILED-COIL DOMAIN-CONTAINING PROTEIN 13"/>
    <property type="match status" value="1"/>
</dbReference>
<gene>
    <name evidence="4" type="primary">20205950</name>
    <name evidence="3" type="ORF">HELRODRAFT_176740</name>
</gene>
<keyword evidence="5" id="KW-1185">Reference proteome</keyword>
<dbReference type="Proteomes" id="UP000015101">
    <property type="component" value="Unassembled WGS sequence"/>
</dbReference>
<feature type="coiled-coil region" evidence="1">
    <location>
        <begin position="204"/>
        <end position="347"/>
    </location>
</feature>
<name>T1FAV1_HELRO</name>
<evidence type="ECO:0000313" key="5">
    <source>
        <dbReference type="Proteomes" id="UP000015101"/>
    </source>
</evidence>
<reference evidence="5" key="1">
    <citation type="submission" date="2012-12" db="EMBL/GenBank/DDBJ databases">
        <authorList>
            <person name="Hellsten U."/>
            <person name="Grimwood J."/>
            <person name="Chapman J.A."/>
            <person name="Shapiro H."/>
            <person name="Aerts A."/>
            <person name="Otillar R.P."/>
            <person name="Terry A.Y."/>
            <person name="Boore J.L."/>
            <person name="Simakov O."/>
            <person name="Marletaz F."/>
            <person name="Cho S.-J."/>
            <person name="Edsinger-Gonzales E."/>
            <person name="Havlak P."/>
            <person name="Kuo D.-H."/>
            <person name="Larsson T."/>
            <person name="Lv J."/>
            <person name="Arendt D."/>
            <person name="Savage R."/>
            <person name="Osoegawa K."/>
            <person name="de Jong P."/>
            <person name="Lindberg D.R."/>
            <person name="Seaver E.C."/>
            <person name="Weisblat D.A."/>
            <person name="Putnam N.H."/>
            <person name="Grigoriev I.V."/>
            <person name="Rokhsar D.S."/>
        </authorList>
    </citation>
    <scope>NUCLEOTIDE SEQUENCE</scope>
</reference>
<reference evidence="4" key="3">
    <citation type="submission" date="2015-06" db="UniProtKB">
        <authorList>
            <consortium name="EnsemblMetazoa"/>
        </authorList>
    </citation>
    <scope>IDENTIFICATION</scope>
</reference>
<dbReference type="GO" id="GO:1905515">
    <property type="term" value="P:non-motile cilium assembly"/>
    <property type="evidence" value="ECO:0000318"/>
    <property type="project" value="GO_Central"/>
</dbReference>
<dbReference type="KEGG" id="hro:HELRODRAFT_176740"/>
<dbReference type="EnsemblMetazoa" id="HelroT176740">
    <property type="protein sequence ID" value="HelroP176740"/>
    <property type="gene ID" value="HelroG176740"/>
</dbReference>
<dbReference type="GO" id="GO:0031122">
    <property type="term" value="P:cytoplasmic microtubule organization"/>
    <property type="evidence" value="ECO:0000318"/>
    <property type="project" value="GO_Central"/>
</dbReference>
<accession>T1FAV1</accession>
<dbReference type="FunCoup" id="T1FAV1">
    <property type="interactions" value="5"/>
</dbReference>
<dbReference type="eggNOG" id="ENOG502QSV1">
    <property type="taxonomic scope" value="Eukaryota"/>
</dbReference>
<sequence>MKVAEYRNQIQSHKNEIKMLNKILTQEVGENTSIQALMNNPGTWKGRVQQIITLQKKVAELKKQLEQVTITSSGTNKNDSTSDDYEDSYCLSSTQQRLQPAQPSFSSLSTINTTSSNLEDKQKDKIKQIEKQRKEATEKLKNDLKEMEQDLNNLKQKYEASKARNQVLSNESRTLKHQVQMLMEKGKHDDELVEALLKQQNQLKQALLTDSNNMKKDKQNEKNELNRLQVENNAIEQYKNEYEELTALYLAVTVERDKLNELLKVLESRSQQMMTQITELQSKLQNQLKINAALEKQIGKLKLEKGPQHSRMPTYIGGGDCLKQNDKEDLLMKIDIQKDEIEALKASLQSTMKSREEDMTIYTSILEESRRIFSETLRKERQRTAMINAG</sequence>
<dbReference type="PANTHER" id="PTHR31935:SF1">
    <property type="entry name" value="COILED-COIL DOMAIN-CONTAINING PROTEIN 13"/>
    <property type="match status" value="1"/>
</dbReference>
<dbReference type="InterPro" id="IPR038929">
    <property type="entry name" value="CCDC13"/>
</dbReference>
<dbReference type="EMBL" id="AMQM01005815">
    <property type="status" value="NOT_ANNOTATED_CDS"/>
    <property type="molecule type" value="Genomic_DNA"/>
</dbReference>
<proteinExistence type="predicted"/>
<feature type="compositionally biased region" description="Polar residues" evidence="2">
    <location>
        <begin position="90"/>
        <end position="103"/>
    </location>
</feature>
<dbReference type="OrthoDB" id="10258312at2759"/>
<evidence type="ECO:0008006" key="6">
    <source>
        <dbReference type="Google" id="ProtNLM"/>
    </source>
</evidence>
<dbReference type="HOGENOM" id="CLU_708404_0_0_1"/>
<feature type="region of interest" description="Disordered" evidence="2">
    <location>
        <begin position="72"/>
        <end position="124"/>
    </location>
</feature>
<reference evidence="3 5" key="2">
    <citation type="journal article" date="2013" name="Nature">
        <title>Insights into bilaterian evolution from three spiralian genomes.</title>
        <authorList>
            <person name="Simakov O."/>
            <person name="Marletaz F."/>
            <person name="Cho S.J."/>
            <person name="Edsinger-Gonzales E."/>
            <person name="Havlak P."/>
            <person name="Hellsten U."/>
            <person name="Kuo D.H."/>
            <person name="Larsson T."/>
            <person name="Lv J."/>
            <person name="Arendt D."/>
            <person name="Savage R."/>
            <person name="Osoegawa K."/>
            <person name="de Jong P."/>
            <person name="Grimwood J."/>
            <person name="Chapman J.A."/>
            <person name="Shapiro H."/>
            <person name="Aerts A."/>
            <person name="Otillar R.P."/>
            <person name="Terry A.Y."/>
            <person name="Boore J.L."/>
            <person name="Grigoriev I.V."/>
            <person name="Lindberg D.R."/>
            <person name="Seaver E.C."/>
            <person name="Weisblat D.A."/>
            <person name="Putnam N.H."/>
            <person name="Rokhsar D.S."/>
        </authorList>
    </citation>
    <scope>NUCLEOTIDE SEQUENCE</scope>
</reference>
<evidence type="ECO:0000256" key="2">
    <source>
        <dbReference type="SAM" id="MobiDB-lite"/>
    </source>
</evidence>